<gene>
    <name evidence="2" type="ORF">JRO89_XS02G0225500</name>
</gene>
<dbReference type="EMBL" id="JAFEMO010000002">
    <property type="protein sequence ID" value="KAH7575812.1"/>
    <property type="molecule type" value="Genomic_DNA"/>
</dbReference>
<reference evidence="2 3" key="1">
    <citation type="submission" date="2021-02" db="EMBL/GenBank/DDBJ databases">
        <title>Plant Genome Project.</title>
        <authorList>
            <person name="Zhang R.-G."/>
        </authorList>
    </citation>
    <scope>NUCLEOTIDE SEQUENCE [LARGE SCALE GENOMIC DNA]</scope>
    <source>
        <tissue evidence="2">Leaves</tissue>
    </source>
</reference>
<feature type="compositionally biased region" description="Polar residues" evidence="1">
    <location>
        <begin position="16"/>
        <end position="25"/>
    </location>
</feature>
<feature type="region of interest" description="Disordered" evidence="1">
    <location>
        <begin position="1"/>
        <end position="27"/>
    </location>
</feature>
<dbReference type="Proteomes" id="UP000827721">
    <property type="component" value="Unassembled WGS sequence"/>
</dbReference>
<comment type="caution">
    <text evidence="2">The sequence shown here is derived from an EMBL/GenBank/DDBJ whole genome shotgun (WGS) entry which is preliminary data.</text>
</comment>
<accession>A0ABQ8IGK6</accession>
<keyword evidence="3" id="KW-1185">Reference proteome</keyword>
<evidence type="ECO:0008006" key="4">
    <source>
        <dbReference type="Google" id="ProtNLM"/>
    </source>
</evidence>
<feature type="compositionally biased region" description="Basic and acidic residues" evidence="1">
    <location>
        <begin position="83"/>
        <end position="94"/>
    </location>
</feature>
<evidence type="ECO:0000313" key="3">
    <source>
        <dbReference type="Proteomes" id="UP000827721"/>
    </source>
</evidence>
<name>A0ABQ8IGK6_9ROSI</name>
<sequence>METQTLALPDPEKPTNNDYSSNVDTSRPFRSVKEAVAVFGERLLVGEIYSPKPFSYSPPPDRQEIITSWKYYSPSPSPSPQNPREDTHDDRSEISQTLKKLEAELEETKMELKLLKKRESETEIALATLNAELHKNMSKMAAAEAEAAGKNAAATRMNANTEREIIREEERKRELMMIKMESSPTLAQILSINEEKEECIFGGKKEGKMMMMKKKKKKKKPIVPLVTDLFFFKKKDSSTTLDNPLYASPNMYFN</sequence>
<protein>
    <recommendedName>
        <fullName evidence="4">WEB family protein</fullName>
    </recommendedName>
</protein>
<evidence type="ECO:0000256" key="1">
    <source>
        <dbReference type="SAM" id="MobiDB-lite"/>
    </source>
</evidence>
<proteinExistence type="predicted"/>
<organism evidence="2 3">
    <name type="scientific">Xanthoceras sorbifolium</name>
    <dbReference type="NCBI Taxonomy" id="99658"/>
    <lineage>
        <taxon>Eukaryota</taxon>
        <taxon>Viridiplantae</taxon>
        <taxon>Streptophyta</taxon>
        <taxon>Embryophyta</taxon>
        <taxon>Tracheophyta</taxon>
        <taxon>Spermatophyta</taxon>
        <taxon>Magnoliopsida</taxon>
        <taxon>eudicotyledons</taxon>
        <taxon>Gunneridae</taxon>
        <taxon>Pentapetalae</taxon>
        <taxon>rosids</taxon>
        <taxon>malvids</taxon>
        <taxon>Sapindales</taxon>
        <taxon>Sapindaceae</taxon>
        <taxon>Xanthoceroideae</taxon>
        <taxon>Xanthoceras</taxon>
    </lineage>
</organism>
<feature type="region of interest" description="Disordered" evidence="1">
    <location>
        <begin position="69"/>
        <end position="94"/>
    </location>
</feature>
<evidence type="ECO:0000313" key="2">
    <source>
        <dbReference type="EMBL" id="KAH7575812.1"/>
    </source>
</evidence>